<dbReference type="STRING" id="589385.SAMN05421504_104683"/>
<dbReference type="InterPro" id="IPR010872">
    <property type="entry name" value="MDMPI_C-term_domain"/>
</dbReference>
<dbReference type="EMBL" id="FNON01000004">
    <property type="protein sequence ID" value="SDY15313.1"/>
    <property type="molecule type" value="Genomic_DNA"/>
</dbReference>
<feature type="domain" description="MDMPI C-terminal" evidence="1">
    <location>
        <begin position="140"/>
        <end position="233"/>
    </location>
</feature>
<dbReference type="SUPFAM" id="SSF109854">
    <property type="entry name" value="DinB/YfiT-like putative metalloenzymes"/>
    <property type="match status" value="1"/>
</dbReference>
<dbReference type="AlphaFoldDB" id="A0A1H3HIE2"/>
<reference evidence="3 4" key="1">
    <citation type="submission" date="2016-10" db="EMBL/GenBank/DDBJ databases">
        <authorList>
            <person name="de Groot N.N."/>
        </authorList>
    </citation>
    <scope>NUCLEOTIDE SEQUENCE [LARGE SCALE GENOMIC DNA]</scope>
    <source>
        <strain evidence="3 4">CPCC 202699</strain>
    </source>
</reference>
<dbReference type="InterPro" id="IPR034660">
    <property type="entry name" value="DinB/YfiT-like"/>
</dbReference>
<sequence length="243" mass="26187">MQPAEYLPHLRHLVGEFERVVRTGDADAPVPSCGDWRLRDLAIHLGNVHLWATKIIITGEPQPQEFDSDPGSELADWYGNAARGLLEALGDADPAAPGWHFGQGEKVKAFWFRRQTQEVAVHLFDAAAAVGEHLDLPPVVAADGIDEVLTTMLPRVTRWHAPPPLTTALSLRATDTGDEWFLAAVEAGEVPAVAEAGGEPGSTAQGTAQDLLLLLWQRYSIDSVELSGDTAAATAFLTSRMTP</sequence>
<keyword evidence="4" id="KW-1185">Reference proteome</keyword>
<dbReference type="Proteomes" id="UP000199515">
    <property type="component" value="Unassembled WGS sequence"/>
</dbReference>
<dbReference type="Pfam" id="PF07398">
    <property type="entry name" value="MDMPI_C"/>
    <property type="match status" value="1"/>
</dbReference>
<dbReference type="RefSeq" id="WP_091291693.1">
    <property type="nucleotide sequence ID" value="NZ_FNON01000004.1"/>
</dbReference>
<dbReference type="NCBIfam" id="TIGR03083">
    <property type="entry name" value="maleylpyruvate isomerase family mycothiol-dependent enzyme"/>
    <property type="match status" value="1"/>
</dbReference>
<dbReference type="InterPro" id="IPR017517">
    <property type="entry name" value="Maleyloyr_isom"/>
</dbReference>
<dbReference type="Pfam" id="PF11716">
    <property type="entry name" value="MDMPI_N"/>
    <property type="match status" value="1"/>
</dbReference>
<dbReference type="GO" id="GO:0005886">
    <property type="term" value="C:plasma membrane"/>
    <property type="evidence" value="ECO:0007669"/>
    <property type="project" value="TreeGrafter"/>
</dbReference>
<proteinExistence type="predicted"/>
<dbReference type="InterPro" id="IPR024344">
    <property type="entry name" value="MDMPI_metal-binding"/>
</dbReference>
<accession>A0A1H3HIE2</accession>
<gene>
    <name evidence="3" type="ORF">SAMN05421504_104683</name>
</gene>
<protein>
    <submittedName>
        <fullName evidence="3">TIGR03083 family protein</fullName>
    </submittedName>
</protein>
<organism evidence="3 4">
    <name type="scientific">Amycolatopsis xylanica</name>
    <dbReference type="NCBI Taxonomy" id="589385"/>
    <lineage>
        <taxon>Bacteria</taxon>
        <taxon>Bacillati</taxon>
        <taxon>Actinomycetota</taxon>
        <taxon>Actinomycetes</taxon>
        <taxon>Pseudonocardiales</taxon>
        <taxon>Pseudonocardiaceae</taxon>
        <taxon>Amycolatopsis</taxon>
    </lineage>
</organism>
<evidence type="ECO:0000259" key="1">
    <source>
        <dbReference type="Pfam" id="PF07398"/>
    </source>
</evidence>
<feature type="domain" description="Mycothiol-dependent maleylpyruvate isomerase metal-binding" evidence="2">
    <location>
        <begin position="16"/>
        <end position="127"/>
    </location>
</feature>
<name>A0A1H3HIE2_9PSEU</name>
<dbReference type="PANTHER" id="PTHR40758">
    <property type="entry name" value="CONSERVED PROTEIN"/>
    <property type="match status" value="1"/>
</dbReference>
<dbReference type="GO" id="GO:0046872">
    <property type="term" value="F:metal ion binding"/>
    <property type="evidence" value="ECO:0007669"/>
    <property type="project" value="InterPro"/>
</dbReference>
<dbReference type="OrthoDB" id="3671213at2"/>
<evidence type="ECO:0000259" key="2">
    <source>
        <dbReference type="Pfam" id="PF11716"/>
    </source>
</evidence>
<dbReference type="PANTHER" id="PTHR40758:SF1">
    <property type="entry name" value="CONSERVED PROTEIN"/>
    <property type="match status" value="1"/>
</dbReference>
<evidence type="ECO:0000313" key="3">
    <source>
        <dbReference type="EMBL" id="SDY15313.1"/>
    </source>
</evidence>
<evidence type="ECO:0000313" key="4">
    <source>
        <dbReference type="Proteomes" id="UP000199515"/>
    </source>
</evidence>